<dbReference type="InterPro" id="IPR000385">
    <property type="entry name" value="MoaA_NifB_PqqE_Fe-S-bd_CS"/>
</dbReference>
<evidence type="ECO:0000256" key="3">
    <source>
        <dbReference type="ARBA" id="ARBA00022691"/>
    </source>
</evidence>
<feature type="binding site" evidence="12">
    <location>
        <position position="24"/>
    </location>
    <ligand>
        <name>[4Fe-4S] cluster</name>
        <dbReference type="ChEBI" id="CHEBI:49883"/>
        <label>1</label>
        <note>4Fe-4S-S-AdoMet</note>
    </ligand>
</feature>
<dbReference type="CDD" id="cd21117">
    <property type="entry name" value="Twitch_MoaA"/>
    <property type="match status" value="1"/>
</dbReference>
<dbReference type="InterPro" id="IPR040064">
    <property type="entry name" value="MoaA-like"/>
</dbReference>
<name>A0A2K8UGV0_9GAMM</name>
<keyword evidence="6 12" id="KW-0408">Iron</keyword>
<dbReference type="UniPathway" id="UPA00344"/>
<comment type="pathway">
    <text evidence="12">Cofactor biosynthesis; molybdopterin biosynthesis.</text>
</comment>
<dbReference type="Pfam" id="PF06463">
    <property type="entry name" value="Mob_synth_C"/>
    <property type="match status" value="1"/>
</dbReference>
<protein>
    <recommendedName>
        <fullName evidence="1 12">GTP 3',8-cyclase</fullName>
        <ecNumber evidence="1 12">4.1.99.22</ecNumber>
    </recommendedName>
    <alternativeName>
        <fullName evidence="12">Molybdenum cofactor biosynthesis protein A</fullName>
    </alternativeName>
</protein>
<keyword evidence="7 12" id="KW-0411">Iron-sulfur</keyword>
<keyword evidence="10 12" id="KW-0456">Lyase</keyword>
<dbReference type="Pfam" id="PF04055">
    <property type="entry name" value="Radical_SAM"/>
    <property type="match status" value="1"/>
</dbReference>
<feature type="binding site" evidence="12">
    <location>
        <position position="28"/>
    </location>
    <ligand>
        <name>[4Fe-4S] cluster</name>
        <dbReference type="ChEBI" id="CHEBI:49883"/>
        <label>1</label>
        <note>4Fe-4S-S-AdoMet</note>
    </ligand>
</feature>
<dbReference type="GO" id="GO:0046872">
    <property type="term" value="F:metal ion binding"/>
    <property type="evidence" value="ECO:0007669"/>
    <property type="project" value="UniProtKB-KW"/>
</dbReference>
<comment type="function">
    <text evidence="12">Catalyzes the cyclization of GTP to (8S)-3',8-cyclo-7,8-dihydroguanosine 5'-triphosphate.</text>
</comment>
<comment type="cofactor">
    <cofactor evidence="12">
        <name>[4Fe-4S] cluster</name>
        <dbReference type="ChEBI" id="CHEBI:49883"/>
    </cofactor>
    <text evidence="12">Binds 2 [4Fe-4S] clusters. Binds 1 [4Fe-4S] cluster coordinated with 3 cysteines and an exchangeable S-adenosyl-L-methionine and 1 [4Fe-4S] cluster coordinated with 3 cysteines and the GTP-derived substrate.</text>
</comment>
<dbReference type="EC" id="4.1.99.22" evidence="1 12"/>
<dbReference type="InterPro" id="IPR010505">
    <property type="entry name" value="MoaA_twitch"/>
</dbReference>
<dbReference type="InterPro" id="IPR013785">
    <property type="entry name" value="Aldolase_TIM"/>
</dbReference>
<dbReference type="InterPro" id="IPR007197">
    <property type="entry name" value="rSAM"/>
</dbReference>
<evidence type="ECO:0000256" key="10">
    <source>
        <dbReference type="ARBA" id="ARBA00023239"/>
    </source>
</evidence>
<dbReference type="SFLD" id="SFLDG01067">
    <property type="entry name" value="SPASM/twitch_domain_containing"/>
    <property type="match status" value="1"/>
</dbReference>
<keyword evidence="9 12" id="KW-0501">Molybdenum cofactor biosynthesis</keyword>
<evidence type="ECO:0000256" key="9">
    <source>
        <dbReference type="ARBA" id="ARBA00023150"/>
    </source>
</evidence>
<feature type="binding site" evidence="12">
    <location>
        <position position="17"/>
    </location>
    <ligand>
        <name>GTP</name>
        <dbReference type="ChEBI" id="CHEBI:37565"/>
    </ligand>
</feature>
<reference evidence="14 15" key="1">
    <citation type="submission" date="2017-03" db="EMBL/GenBank/DDBJ databases">
        <title>Complete genome sequence of Candidatus 'Thiodictyon syntrophicum' sp. nov. strain Cad16T, a photolithoautotroph purple sulfur bacterium isolated from an alpine meromictic lake.</title>
        <authorList>
            <person name="Luedin S.M."/>
            <person name="Pothier J.F."/>
            <person name="Danza F."/>
            <person name="Storelli N."/>
            <person name="Wittwer M."/>
            <person name="Tonolla M."/>
        </authorList>
    </citation>
    <scope>NUCLEOTIDE SEQUENCE [LARGE SCALE GENOMIC DNA]</scope>
    <source>
        <strain evidence="14 15">Cad16T</strain>
    </source>
</reference>
<dbReference type="InterPro" id="IPR013483">
    <property type="entry name" value="MoaA"/>
</dbReference>
<dbReference type="InterPro" id="IPR058240">
    <property type="entry name" value="rSAM_sf"/>
</dbReference>
<dbReference type="PANTHER" id="PTHR22960:SF0">
    <property type="entry name" value="MOLYBDENUM COFACTOR BIOSYNTHESIS PROTEIN 1"/>
    <property type="match status" value="1"/>
</dbReference>
<dbReference type="OrthoDB" id="9763993at2"/>
<organism evidence="14 15">
    <name type="scientific">Candidatus Thiodictyon syntrophicum</name>
    <dbReference type="NCBI Taxonomy" id="1166950"/>
    <lineage>
        <taxon>Bacteria</taxon>
        <taxon>Pseudomonadati</taxon>
        <taxon>Pseudomonadota</taxon>
        <taxon>Gammaproteobacteria</taxon>
        <taxon>Chromatiales</taxon>
        <taxon>Chromatiaceae</taxon>
        <taxon>Thiodictyon</taxon>
    </lineage>
</organism>
<feature type="binding site" evidence="12">
    <location>
        <position position="71"/>
    </location>
    <ligand>
        <name>S-adenosyl-L-methionine</name>
        <dbReference type="ChEBI" id="CHEBI:59789"/>
    </ligand>
</feature>
<dbReference type="GO" id="GO:1904047">
    <property type="term" value="F:S-adenosyl-L-methionine binding"/>
    <property type="evidence" value="ECO:0007669"/>
    <property type="project" value="UniProtKB-UniRule"/>
</dbReference>
<feature type="binding site" evidence="12">
    <location>
        <position position="67"/>
    </location>
    <ligand>
        <name>GTP</name>
        <dbReference type="ChEBI" id="CHEBI:37565"/>
    </ligand>
</feature>
<dbReference type="Gene3D" id="3.20.20.70">
    <property type="entry name" value="Aldolase class I"/>
    <property type="match status" value="1"/>
</dbReference>
<feature type="binding site" evidence="12">
    <location>
        <position position="192"/>
    </location>
    <ligand>
        <name>S-adenosyl-L-methionine</name>
        <dbReference type="ChEBI" id="CHEBI:59789"/>
    </ligand>
</feature>
<proteinExistence type="inferred from homology"/>
<feature type="binding site" evidence="12">
    <location>
        <position position="258"/>
    </location>
    <ligand>
        <name>[4Fe-4S] cluster</name>
        <dbReference type="ChEBI" id="CHEBI:49883"/>
        <label>2</label>
        <note>4Fe-4S-substrate</note>
    </ligand>
</feature>
<feature type="binding site" evidence="12">
    <location>
        <position position="272"/>
    </location>
    <ligand>
        <name>[4Fe-4S] cluster</name>
        <dbReference type="ChEBI" id="CHEBI:49883"/>
        <label>2</label>
        <note>4Fe-4S-substrate</note>
    </ligand>
</feature>
<feature type="binding site" evidence="12">
    <location>
        <position position="30"/>
    </location>
    <ligand>
        <name>S-adenosyl-L-methionine</name>
        <dbReference type="ChEBI" id="CHEBI:59789"/>
    </ligand>
</feature>
<dbReference type="GO" id="GO:0061799">
    <property type="term" value="F:cyclic pyranopterin monophosphate synthase activity"/>
    <property type="evidence" value="ECO:0007669"/>
    <property type="project" value="TreeGrafter"/>
</dbReference>
<evidence type="ECO:0000259" key="13">
    <source>
        <dbReference type="PROSITE" id="PS51918"/>
    </source>
</evidence>
<comment type="catalytic activity">
    <reaction evidence="11 12">
        <text>GTP + AH2 + S-adenosyl-L-methionine = (8S)-3',8-cyclo-7,8-dihydroguanosine 5'-triphosphate + 5'-deoxyadenosine + L-methionine + A + H(+)</text>
        <dbReference type="Rhea" id="RHEA:49576"/>
        <dbReference type="ChEBI" id="CHEBI:13193"/>
        <dbReference type="ChEBI" id="CHEBI:15378"/>
        <dbReference type="ChEBI" id="CHEBI:17319"/>
        <dbReference type="ChEBI" id="CHEBI:17499"/>
        <dbReference type="ChEBI" id="CHEBI:37565"/>
        <dbReference type="ChEBI" id="CHEBI:57844"/>
        <dbReference type="ChEBI" id="CHEBI:59789"/>
        <dbReference type="ChEBI" id="CHEBI:131766"/>
        <dbReference type="EC" id="4.1.99.22"/>
    </reaction>
</comment>
<evidence type="ECO:0000313" key="14">
    <source>
        <dbReference type="EMBL" id="AUB84780.1"/>
    </source>
</evidence>
<dbReference type="GO" id="GO:0006777">
    <property type="term" value="P:Mo-molybdopterin cofactor biosynthetic process"/>
    <property type="evidence" value="ECO:0007669"/>
    <property type="project" value="UniProtKB-UniRule"/>
</dbReference>
<comment type="similarity">
    <text evidence="12">Belongs to the radical SAM superfamily. MoaA family.</text>
</comment>
<keyword evidence="2 12" id="KW-0004">4Fe-4S</keyword>
<dbReference type="SFLD" id="SFLDS00029">
    <property type="entry name" value="Radical_SAM"/>
    <property type="match status" value="1"/>
</dbReference>
<dbReference type="SMART" id="SM00729">
    <property type="entry name" value="Elp3"/>
    <property type="match status" value="1"/>
</dbReference>
<dbReference type="Proteomes" id="UP000232638">
    <property type="component" value="Chromosome"/>
</dbReference>
<evidence type="ECO:0000256" key="12">
    <source>
        <dbReference type="HAMAP-Rule" id="MF_01225"/>
    </source>
</evidence>
<sequence length="327" mass="36519">MTEPLTDPFGRRIAYLRLSVTDRCDLRCGYCLPKGFKGFEEPEHWLDFAEITRVVGVFTRLGVRHVRLTGGEPLVRRDLPRLAARLAALPGLDDLSLSSNCTRMEALAEPLYQAGVRRLNASLDSLRPEVFAQVTGGRLDQVLRGLAAARRAGFKPIRINTVVMAGVNDGEVEQLLEFCAQHGFTLRLIETMPMGSTGQAAQNQYVDLRRIKERLERRYPLIPDLLPGGGPARYYRLGASDTRVGFITPLSQHFCATCNRVRLTVDGTLHLCLGQENSYPLRALLRAGVTDEDLAAHLREAITRKPERHEFNERPAQVVRFMAQTGG</sequence>
<evidence type="ECO:0000256" key="8">
    <source>
        <dbReference type="ARBA" id="ARBA00023134"/>
    </source>
</evidence>
<dbReference type="SFLD" id="SFLDG01383">
    <property type="entry name" value="cyclic_pyranopterin_phosphate"/>
    <property type="match status" value="1"/>
</dbReference>
<evidence type="ECO:0000256" key="5">
    <source>
        <dbReference type="ARBA" id="ARBA00022741"/>
    </source>
</evidence>
<dbReference type="NCBIfam" id="TIGR02666">
    <property type="entry name" value="moaA"/>
    <property type="match status" value="1"/>
</dbReference>
<dbReference type="GO" id="GO:0005525">
    <property type="term" value="F:GTP binding"/>
    <property type="evidence" value="ECO:0007669"/>
    <property type="project" value="UniProtKB-UniRule"/>
</dbReference>
<dbReference type="AlphaFoldDB" id="A0A2K8UGV0"/>
<evidence type="ECO:0000256" key="1">
    <source>
        <dbReference type="ARBA" id="ARBA00012167"/>
    </source>
</evidence>
<keyword evidence="3 12" id="KW-0949">S-adenosyl-L-methionine</keyword>
<dbReference type="PANTHER" id="PTHR22960">
    <property type="entry name" value="MOLYBDOPTERIN COFACTOR SYNTHESIS PROTEIN A"/>
    <property type="match status" value="1"/>
</dbReference>
<keyword evidence="5 12" id="KW-0547">Nucleotide-binding</keyword>
<dbReference type="PROSITE" id="PS01305">
    <property type="entry name" value="MOAA_NIFB_PQQE"/>
    <property type="match status" value="1"/>
</dbReference>
<accession>A0A2K8UGV0</accession>
<keyword evidence="8 12" id="KW-0342">GTP-binding</keyword>
<feature type="binding site" evidence="12">
    <location>
        <begin position="260"/>
        <end position="262"/>
    </location>
    <ligand>
        <name>GTP</name>
        <dbReference type="ChEBI" id="CHEBI:37565"/>
    </ligand>
</feature>
<dbReference type="GO" id="GO:0051539">
    <property type="term" value="F:4 iron, 4 sulfur cluster binding"/>
    <property type="evidence" value="ECO:0007669"/>
    <property type="project" value="UniProtKB-UniRule"/>
</dbReference>
<evidence type="ECO:0000256" key="11">
    <source>
        <dbReference type="ARBA" id="ARBA00048697"/>
    </source>
</evidence>
<evidence type="ECO:0000256" key="7">
    <source>
        <dbReference type="ARBA" id="ARBA00023014"/>
    </source>
</evidence>
<feature type="binding site" evidence="12">
    <location>
        <position position="31"/>
    </location>
    <ligand>
        <name>[4Fe-4S] cluster</name>
        <dbReference type="ChEBI" id="CHEBI:49883"/>
        <label>1</label>
        <note>4Fe-4S-S-AdoMet</note>
    </ligand>
</feature>
<dbReference type="GO" id="GO:0061798">
    <property type="term" value="F:GTP 3',8'-cyclase activity"/>
    <property type="evidence" value="ECO:0007669"/>
    <property type="project" value="UniProtKB-UniRule"/>
</dbReference>
<dbReference type="InterPro" id="IPR050105">
    <property type="entry name" value="MoCo_biosynth_MoaA/MoaC"/>
</dbReference>
<dbReference type="SFLD" id="SFLDG01386">
    <property type="entry name" value="main_SPASM_domain-containing"/>
    <property type="match status" value="1"/>
</dbReference>
<evidence type="ECO:0000256" key="4">
    <source>
        <dbReference type="ARBA" id="ARBA00022723"/>
    </source>
</evidence>
<comment type="subunit">
    <text evidence="12">Monomer and homodimer.</text>
</comment>
<evidence type="ECO:0000313" key="15">
    <source>
        <dbReference type="Proteomes" id="UP000232638"/>
    </source>
</evidence>
<dbReference type="SUPFAM" id="SSF102114">
    <property type="entry name" value="Radical SAM enzymes"/>
    <property type="match status" value="1"/>
</dbReference>
<comment type="caution">
    <text evidence="12">Lacks conserved residue(s) required for the propagation of feature annotation.</text>
</comment>
<evidence type="ECO:0000256" key="2">
    <source>
        <dbReference type="ARBA" id="ARBA00022485"/>
    </source>
</evidence>
<dbReference type="HAMAP" id="MF_01225_B">
    <property type="entry name" value="MoaA_B"/>
    <property type="match status" value="1"/>
</dbReference>
<gene>
    <name evidence="12" type="primary">moaA</name>
    <name evidence="14" type="ORF">THSYN_14190</name>
</gene>
<keyword evidence="4 12" id="KW-0479">Metal-binding</keyword>
<feature type="binding site" evidence="12">
    <location>
        <position position="255"/>
    </location>
    <ligand>
        <name>[4Fe-4S] cluster</name>
        <dbReference type="ChEBI" id="CHEBI:49883"/>
        <label>2</label>
        <note>4Fe-4S-substrate</note>
    </ligand>
</feature>
<feature type="binding site" evidence="12">
    <location>
        <position position="122"/>
    </location>
    <ligand>
        <name>S-adenosyl-L-methionine</name>
        <dbReference type="ChEBI" id="CHEBI:59789"/>
    </ligand>
</feature>
<evidence type="ECO:0000256" key="6">
    <source>
        <dbReference type="ARBA" id="ARBA00023004"/>
    </source>
</evidence>
<feature type="binding site" evidence="12">
    <location>
        <position position="98"/>
    </location>
    <ligand>
        <name>GTP</name>
        <dbReference type="ChEBI" id="CHEBI:37565"/>
    </ligand>
</feature>
<dbReference type="CDD" id="cd01335">
    <property type="entry name" value="Radical_SAM"/>
    <property type="match status" value="1"/>
</dbReference>
<dbReference type="KEGG" id="tsy:THSYN_14190"/>
<keyword evidence="15" id="KW-1185">Reference proteome</keyword>
<feature type="domain" description="Radical SAM core" evidence="13">
    <location>
        <begin position="8"/>
        <end position="232"/>
    </location>
</feature>
<dbReference type="EMBL" id="CP020370">
    <property type="protein sequence ID" value="AUB84780.1"/>
    <property type="molecule type" value="Genomic_DNA"/>
</dbReference>
<dbReference type="PROSITE" id="PS51918">
    <property type="entry name" value="RADICAL_SAM"/>
    <property type="match status" value="1"/>
</dbReference>
<dbReference type="InterPro" id="IPR006638">
    <property type="entry name" value="Elp3/MiaA/NifB-like_rSAM"/>
</dbReference>